<feature type="signal peptide" evidence="2">
    <location>
        <begin position="1"/>
        <end position="19"/>
    </location>
</feature>
<organism evidence="3 4">
    <name type="scientific">Caenorhabditis angaria</name>
    <dbReference type="NCBI Taxonomy" id="860376"/>
    <lineage>
        <taxon>Eukaryota</taxon>
        <taxon>Metazoa</taxon>
        <taxon>Ecdysozoa</taxon>
        <taxon>Nematoda</taxon>
        <taxon>Chromadorea</taxon>
        <taxon>Rhabditida</taxon>
        <taxon>Rhabditina</taxon>
        <taxon>Rhabditomorpha</taxon>
        <taxon>Rhabditoidea</taxon>
        <taxon>Rhabditidae</taxon>
        <taxon>Peloderinae</taxon>
        <taxon>Caenorhabditis</taxon>
    </lineage>
</organism>
<evidence type="ECO:0000256" key="1">
    <source>
        <dbReference type="SAM" id="Phobius"/>
    </source>
</evidence>
<feature type="transmembrane region" description="Helical" evidence="1">
    <location>
        <begin position="161"/>
        <end position="187"/>
    </location>
</feature>
<sequence>MILSLVMLRLVFILLVSKSSVWVSGEILKPQMDAVLLDELLRDIVDSSMSELRFRLQEAVFATAFRRRIQQSASSSSSESKNTMIDKFFDDYLSATTTKPTTTLAPQKLSIALETYTKSPIKLITAGNIEEESKDLEETTASGRMFNDAALKDPSLPRIPVWIALTVSSICFLSFLLFIFSLCFYCSRQRHIHKLPRNPPQMPSPLTVAGLRRSSVIIENDRANSSIMWSNPHLP</sequence>
<feature type="chain" id="PRO_5040484108" description="SEA domain-containing protein" evidence="2">
    <location>
        <begin position="20"/>
        <end position="235"/>
    </location>
</feature>
<evidence type="ECO:0000313" key="3">
    <source>
        <dbReference type="EMBL" id="CAI5442034.1"/>
    </source>
</evidence>
<dbReference type="Proteomes" id="UP001152747">
    <property type="component" value="Unassembled WGS sequence"/>
</dbReference>
<protein>
    <recommendedName>
        <fullName evidence="5">SEA domain-containing protein</fullName>
    </recommendedName>
</protein>
<evidence type="ECO:0000256" key="2">
    <source>
        <dbReference type="SAM" id="SignalP"/>
    </source>
</evidence>
<dbReference type="OrthoDB" id="5825830at2759"/>
<keyword evidence="1" id="KW-0812">Transmembrane</keyword>
<keyword evidence="2" id="KW-0732">Signal</keyword>
<dbReference type="AlphaFoldDB" id="A0A9P1IBA7"/>
<evidence type="ECO:0008006" key="5">
    <source>
        <dbReference type="Google" id="ProtNLM"/>
    </source>
</evidence>
<proteinExistence type="predicted"/>
<accession>A0A9P1IBA7</accession>
<evidence type="ECO:0000313" key="4">
    <source>
        <dbReference type="Proteomes" id="UP001152747"/>
    </source>
</evidence>
<reference evidence="3" key="1">
    <citation type="submission" date="2022-11" db="EMBL/GenBank/DDBJ databases">
        <authorList>
            <person name="Kikuchi T."/>
        </authorList>
    </citation>
    <scope>NUCLEOTIDE SEQUENCE</scope>
    <source>
        <strain evidence="3">PS1010</strain>
    </source>
</reference>
<comment type="caution">
    <text evidence="3">The sequence shown here is derived from an EMBL/GenBank/DDBJ whole genome shotgun (WGS) entry which is preliminary data.</text>
</comment>
<keyword evidence="1" id="KW-0472">Membrane</keyword>
<keyword evidence="4" id="KW-1185">Reference proteome</keyword>
<dbReference type="EMBL" id="CANHGI010000002">
    <property type="protein sequence ID" value="CAI5442034.1"/>
    <property type="molecule type" value="Genomic_DNA"/>
</dbReference>
<name>A0A9P1IBA7_9PELO</name>
<keyword evidence="1" id="KW-1133">Transmembrane helix</keyword>
<gene>
    <name evidence="3" type="ORF">CAMP_LOCUS4671</name>
</gene>